<dbReference type="OrthoDB" id="530515at2"/>
<reference evidence="2" key="1">
    <citation type="submission" date="2016-06" db="EMBL/GenBank/DDBJ databases">
        <authorList>
            <person name="Varghese N."/>
            <person name="Submissions Spin"/>
        </authorList>
    </citation>
    <scope>NUCLEOTIDE SEQUENCE [LARGE SCALE GENOMIC DNA]</scope>
    <source>
        <strain evidence="2">DSM 44814</strain>
    </source>
</reference>
<sequence>MAVVAVTGEQLDIRFSSGERIWLRRDQLTVPLSAVRQASCVDQPLRLARGARSGLVVSGFIKIGVWGVFARPRQLVSARRGEPGLHLLLDRSTGHVEYDEIVLSAPAAPRLVEAIQHATAGRP</sequence>
<dbReference type="Proteomes" id="UP000199696">
    <property type="component" value="Unassembled WGS sequence"/>
</dbReference>
<evidence type="ECO:0000313" key="1">
    <source>
        <dbReference type="EMBL" id="SCL56586.1"/>
    </source>
</evidence>
<protein>
    <recommendedName>
        <fullName evidence="3">PH domain-containing protein</fullName>
    </recommendedName>
</protein>
<dbReference type="STRING" id="227316.GA0070604_3445"/>
<organism evidence="1 2">
    <name type="scientific">Micromonospora eburnea</name>
    <dbReference type="NCBI Taxonomy" id="227316"/>
    <lineage>
        <taxon>Bacteria</taxon>
        <taxon>Bacillati</taxon>
        <taxon>Actinomycetota</taxon>
        <taxon>Actinomycetes</taxon>
        <taxon>Micromonosporales</taxon>
        <taxon>Micromonosporaceae</taxon>
        <taxon>Micromonospora</taxon>
    </lineage>
</organism>
<dbReference type="EMBL" id="FMHY01000002">
    <property type="protein sequence ID" value="SCL56586.1"/>
    <property type="molecule type" value="Genomic_DNA"/>
</dbReference>
<evidence type="ECO:0000313" key="2">
    <source>
        <dbReference type="Proteomes" id="UP000199696"/>
    </source>
</evidence>
<keyword evidence="2" id="KW-1185">Reference proteome</keyword>
<dbReference type="AlphaFoldDB" id="A0A1C6URE7"/>
<proteinExistence type="predicted"/>
<accession>A0A1C6URE7</accession>
<gene>
    <name evidence="1" type="ORF">GA0070604_3445</name>
</gene>
<dbReference type="RefSeq" id="WP_091118856.1">
    <property type="nucleotide sequence ID" value="NZ_FMHY01000002.1"/>
</dbReference>
<name>A0A1C6URE7_9ACTN</name>
<evidence type="ECO:0008006" key="3">
    <source>
        <dbReference type="Google" id="ProtNLM"/>
    </source>
</evidence>